<keyword evidence="8" id="KW-1185">Reference proteome</keyword>
<protein>
    <submittedName>
        <fullName evidence="7">Alcohol dehydrogenase</fullName>
    </submittedName>
</protein>
<evidence type="ECO:0000256" key="3">
    <source>
        <dbReference type="ARBA" id="ARBA00022723"/>
    </source>
</evidence>
<accession>A0A2V5KR00</accession>
<dbReference type="SUPFAM" id="SSF50129">
    <property type="entry name" value="GroES-like"/>
    <property type="match status" value="1"/>
</dbReference>
<keyword evidence="4" id="KW-0862">Zinc</keyword>
<dbReference type="OrthoDB" id="9781031at2"/>
<dbReference type="RefSeq" id="WP_110840765.1">
    <property type="nucleotide sequence ID" value="NZ_QJVJ01000006.1"/>
</dbReference>
<proteinExistence type="inferred from homology"/>
<comment type="similarity">
    <text evidence="2">Belongs to the zinc-containing alcohol dehydrogenase family.</text>
</comment>
<evidence type="ECO:0000256" key="5">
    <source>
        <dbReference type="ARBA" id="ARBA00023002"/>
    </source>
</evidence>
<dbReference type="InterPro" id="IPR036291">
    <property type="entry name" value="NAD(P)-bd_dom_sf"/>
</dbReference>
<dbReference type="EMBL" id="QJVJ01000006">
    <property type="protein sequence ID" value="PYI53777.1"/>
    <property type="molecule type" value="Genomic_DNA"/>
</dbReference>
<name>A0A2V5KR00_9BACL</name>
<dbReference type="Proteomes" id="UP000247476">
    <property type="component" value="Unassembled WGS sequence"/>
</dbReference>
<evidence type="ECO:0000256" key="2">
    <source>
        <dbReference type="ARBA" id="ARBA00008072"/>
    </source>
</evidence>
<comment type="caution">
    <text evidence="7">The sequence shown here is derived from an EMBL/GenBank/DDBJ whole genome shotgun (WGS) entry which is preliminary data.</text>
</comment>
<sequence length="330" mass="36305">MKAARSIDGRLEIADIPVPETTDRSVLVRTEYSAVSTGTELMVLRKGINAFLGYSATGIVKEAGAGVDHVKVGQRIVCYGAHTHADYFHASRNHVAPIADHVDPREAAFAGIATIALQGLRQADLRFGETVVVLGLGIVGQLAAQIAHAAAYRVIAMDLMETRCAMLEQAGLGDVCRSPEQLRDRVREATRGQGADCVLICANTKEHRLIDQALDWIRDKGKIVIVGDTNTEFDRNKLFAKEAHITISRAGGPGRYDADYEREGRDYPYGYVRWTLQRNLDEFARLLGSGRLNLKPLISGVYRLEQLEEAYERAKLAPAETMGLLLRFGD</sequence>
<keyword evidence="3" id="KW-0479">Metal-binding</keyword>
<gene>
    <name evidence="7" type="ORF">DLM86_14535</name>
</gene>
<dbReference type="InterPro" id="IPR013149">
    <property type="entry name" value="ADH-like_C"/>
</dbReference>
<dbReference type="Pfam" id="PF08240">
    <property type="entry name" value="ADH_N"/>
    <property type="match status" value="1"/>
</dbReference>
<dbReference type="Pfam" id="PF00107">
    <property type="entry name" value="ADH_zinc_N"/>
    <property type="match status" value="1"/>
</dbReference>
<dbReference type="InterPro" id="IPR013154">
    <property type="entry name" value="ADH-like_N"/>
</dbReference>
<evidence type="ECO:0000259" key="6">
    <source>
        <dbReference type="SMART" id="SM00829"/>
    </source>
</evidence>
<evidence type="ECO:0000313" key="7">
    <source>
        <dbReference type="EMBL" id="PYI53777.1"/>
    </source>
</evidence>
<dbReference type="SUPFAM" id="SSF51735">
    <property type="entry name" value="NAD(P)-binding Rossmann-fold domains"/>
    <property type="match status" value="1"/>
</dbReference>
<dbReference type="PANTHER" id="PTHR43350">
    <property type="entry name" value="NAD-DEPENDENT ALCOHOL DEHYDROGENASE"/>
    <property type="match status" value="1"/>
</dbReference>
<dbReference type="GO" id="GO:0046872">
    <property type="term" value="F:metal ion binding"/>
    <property type="evidence" value="ECO:0007669"/>
    <property type="project" value="UniProtKB-KW"/>
</dbReference>
<reference evidence="7 8" key="1">
    <citation type="submission" date="2018-05" db="EMBL/GenBank/DDBJ databases">
        <title>Paenibacillus flagellatus sp. nov., isolated from selenium mineral soil.</title>
        <authorList>
            <person name="Dai X."/>
        </authorList>
    </citation>
    <scope>NUCLEOTIDE SEQUENCE [LARGE SCALE GENOMIC DNA]</scope>
    <source>
        <strain evidence="7 8">DXL2</strain>
    </source>
</reference>
<comment type="cofactor">
    <cofactor evidence="1">
        <name>Zn(2+)</name>
        <dbReference type="ChEBI" id="CHEBI:29105"/>
    </cofactor>
</comment>
<dbReference type="InterPro" id="IPR011032">
    <property type="entry name" value="GroES-like_sf"/>
</dbReference>
<dbReference type="Gene3D" id="3.40.50.720">
    <property type="entry name" value="NAD(P)-binding Rossmann-like Domain"/>
    <property type="match status" value="1"/>
</dbReference>
<dbReference type="AlphaFoldDB" id="A0A2V5KR00"/>
<feature type="domain" description="Enoyl reductase (ER)" evidence="6">
    <location>
        <begin position="9"/>
        <end position="326"/>
    </location>
</feature>
<organism evidence="7 8">
    <name type="scientific">Paenibacillus flagellatus</name>
    <dbReference type="NCBI Taxonomy" id="2211139"/>
    <lineage>
        <taxon>Bacteria</taxon>
        <taxon>Bacillati</taxon>
        <taxon>Bacillota</taxon>
        <taxon>Bacilli</taxon>
        <taxon>Bacillales</taxon>
        <taxon>Paenibacillaceae</taxon>
        <taxon>Paenibacillus</taxon>
    </lineage>
</organism>
<dbReference type="SMART" id="SM00829">
    <property type="entry name" value="PKS_ER"/>
    <property type="match status" value="1"/>
</dbReference>
<dbReference type="InterPro" id="IPR020843">
    <property type="entry name" value="ER"/>
</dbReference>
<dbReference type="GO" id="GO:0016491">
    <property type="term" value="F:oxidoreductase activity"/>
    <property type="evidence" value="ECO:0007669"/>
    <property type="project" value="UniProtKB-KW"/>
</dbReference>
<dbReference type="Gene3D" id="3.90.180.10">
    <property type="entry name" value="Medium-chain alcohol dehydrogenases, catalytic domain"/>
    <property type="match status" value="2"/>
</dbReference>
<dbReference type="CDD" id="cd08255">
    <property type="entry name" value="2-desacetyl-2-hydroxyethyl_bacteriochlorophyllide_like"/>
    <property type="match status" value="1"/>
</dbReference>
<evidence type="ECO:0000256" key="1">
    <source>
        <dbReference type="ARBA" id="ARBA00001947"/>
    </source>
</evidence>
<keyword evidence="5" id="KW-0560">Oxidoreductase</keyword>
<evidence type="ECO:0000313" key="8">
    <source>
        <dbReference type="Proteomes" id="UP000247476"/>
    </source>
</evidence>
<evidence type="ECO:0000256" key="4">
    <source>
        <dbReference type="ARBA" id="ARBA00022833"/>
    </source>
</evidence>
<dbReference type="PANTHER" id="PTHR43350:SF19">
    <property type="entry name" value="D-GULOSIDE 3-DEHYDROGENASE"/>
    <property type="match status" value="1"/>
</dbReference>